<evidence type="ECO:0000256" key="2">
    <source>
        <dbReference type="SAM" id="SignalP"/>
    </source>
</evidence>
<organism evidence="4 5">
    <name type="scientific">Amniculicola lignicola CBS 123094</name>
    <dbReference type="NCBI Taxonomy" id="1392246"/>
    <lineage>
        <taxon>Eukaryota</taxon>
        <taxon>Fungi</taxon>
        <taxon>Dikarya</taxon>
        <taxon>Ascomycota</taxon>
        <taxon>Pezizomycotina</taxon>
        <taxon>Dothideomycetes</taxon>
        <taxon>Pleosporomycetidae</taxon>
        <taxon>Pleosporales</taxon>
        <taxon>Amniculicolaceae</taxon>
        <taxon>Amniculicola</taxon>
    </lineage>
</organism>
<accession>A0A6A5WQ64</accession>
<evidence type="ECO:0000313" key="5">
    <source>
        <dbReference type="Proteomes" id="UP000799779"/>
    </source>
</evidence>
<proteinExistence type="predicted"/>
<protein>
    <recommendedName>
        <fullName evidence="3">Apple domain-containing protein</fullName>
    </recommendedName>
</protein>
<evidence type="ECO:0000256" key="1">
    <source>
        <dbReference type="SAM" id="MobiDB-lite"/>
    </source>
</evidence>
<keyword evidence="2" id="KW-0732">Signal</keyword>
<dbReference type="InterPro" id="IPR003609">
    <property type="entry name" value="Pan_app"/>
</dbReference>
<feature type="region of interest" description="Disordered" evidence="1">
    <location>
        <begin position="118"/>
        <end position="189"/>
    </location>
</feature>
<name>A0A6A5WQ64_9PLEO</name>
<feature type="compositionally biased region" description="Low complexity" evidence="1">
    <location>
        <begin position="118"/>
        <end position="135"/>
    </location>
</feature>
<feature type="compositionally biased region" description="Low complexity" evidence="1">
    <location>
        <begin position="164"/>
        <end position="173"/>
    </location>
</feature>
<evidence type="ECO:0000259" key="3">
    <source>
        <dbReference type="PROSITE" id="PS50948"/>
    </source>
</evidence>
<gene>
    <name evidence="4" type="ORF">P154DRAFT_72664</name>
</gene>
<reference evidence="4" key="1">
    <citation type="journal article" date="2020" name="Stud. Mycol.">
        <title>101 Dothideomycetes genomes: a test case for predicting lifestyles and emergence of pathogens.</title>
        <authorList>
            <person name="Haridas S."/>
            <person name="Albert R."/>
            <person name="Binder M."/>
            <person name="Bloem J."/>
            <person name="Labutti K."/>
            <person name="Salamov A."/>
            <person name="Andreopoulos B."/>
            <person name="Baker S."/>
            <person name="Barry K."/>
            <person name="Bills G."/>
            <person name="Bluhm B."/>
            <person name="Cannon C."/>
            <person name="Castanera R."/>
            <person name="Culley D."/>
            <person name="Daum C."/>
            <person name="Ezra D."/>
            <person name="Gonzalez J."/>
            <person name="Henrissat B."/>
            <person name="Kuo A."/>
            <person name="Liang C."/>
            <person name="Lipzen A."/>
            <person name="Lutzoni F."/>
            <person name="Magnuson J."/>
            <person name="Mondo S."/>
            <person name="Nolan M."/>
            <person name="Ohm R."/>
            <person name="Pangilinan J."/>
            <person name="Park H.-J."/>
            <person name="Ramirez L."/>
            <person name="Alfaro M."/>
            <person name="Sun H."/>
            <person name="Tritt A."/>
            <person name="Yoshinaga Y."/>
            <person name="Zwiers L.-H."/>
            <person name="Turgeon B."/>
            <person name="Goodwin S."/>
            <person name="Spatafora J."/>
            <person name="Crous P."/>
            <person name="Grigoriev I."/>
        </authorList>
    </citation>
    <scope>NUCLEOTIDE SEQUENCE</scope>
    <source>
        <strain evidence="4">CBS 123094</strain>
    </source>
</reference>
<feature type="signal peptide" evidence="2">
    <location>
        <begin position="1"/>
        <end position="17"/>
    </location>
</feature>
<feature type="compositionally biased region" description="Pro residues" evidence="1">
    <location>
        <begin position="174"/>
        <end position="189"/>
    </location>
</feature>
<feature type="compositionally biased region" description="Basic and acidic residues" evidence="1">
    <location>
        <begin position="36"/>
        <end position="51"/>
    </location>
</feature>
<sequence>MKTTLIVAAALAAGASAAPQILRPTSRPGWSPGGGDDDKSNTPELRKRDPQREFSIGRPTQIVTFYPNDPNRIFDCGLDAFEDHTTEAYLFCSSILRSGTATQTSTYTARETATTKTTVYTTLYPPTVRSSTPRPTSTPAPPTSTPKPPTSTPRPPTTTPKPPSSTLKTSSSTPKPPSSVVPSSTPTPTPTAGCGLIGYTKTVAAYHFDSSGTKNTWAACSAACKADAKCLSFGYGEANCMLFDVAASDNVNINPMSPYTFYDTSCPVELPVRKRQIFVSVGLGNGGISSACSCLITSGPADVTKTTTRTVTSVRVTTTQTVTRTVSLLPEDMI</sequence>
<dbReference type="OrthoDB" id="3556996at2759"/>
<dbReference type="PRINTS" id="PR01217">
    <property type="entry name" value="PRICHEXTENSN"/>
</dbReference>
<feature type="domain" description="Apple" evidence="3">
    <location>
        <begin position="194"/>
        <end position="266"/>
    </location>
</feature>
<feature type="region of interest" description="Disordered" evidence="1">
    <location>
        <begin position="18"/>
        <end position="51"/>
    </location>
</feature>
<feature type="compositionally biased region" description="Pro residues" evidence="1">
    <location>
        <begin position="136"/>
        <end position="163"/>
    </location>
</feature>
<feature type="chain" id="PRO_5025511132" description="Apple domain-containing protein" evidence="2">
    <location>
        <begin position="18"/>
        <end position="334"/>
    </location>
</feature>
<dbReference type="AlphaFoldDB" id="A0A6A5WQ64"/>
<evidence type="ECO:0000313" key="4">
    <source>
        <dbReference type="EMBL" id="KAF2003842.1"/>
    </source>
</evidence>
<dbReference type="EMBL" id="ML977570">
    <property type="protein sequence ID" value="KAF2003842.1"/>
    <property type="molecule type" value="Genomic_DNA"/>
</dbReference>
<dbReference type="PROSITE" id="PS50948">
    <property type="entry name" value="PAN"/>
    <property type="match status" value="1"/>
</dbReference>
<dbReference type="Proteomes" id="UP000799779">
    <property type="component" value="Unassembled WGS sequence"/>
</dbReference>
<keyword evidence="5" id="KW-1185">Reference proteome</keyword>